<reference evidence="10" key="1">
    <citation type="submission" date="2017-11" db="EMBL/GenBank/DDBJ databases">
        <authorList>
            <person name="Lima N.C."/>
            <person name="Parody-Merino A.M."/>
            <person name="Battley P.F."/>
            <person name="Fidler A.E."/>
            <person name="Prosdocimi F."/>
        </authorList>
    </citation>
    <scope>NUCLEOTIDE SEQUENCE [LARGE SCALE GENOMIC DNA]</scope>
</reference>
<evidence type="ECO:0000256" key="4">
    <source>
        <dbReference type="ARBA" id="ARBA00022759"/>
    </source>
</evidence>
<keyword evidence="6" id="KW-0695">RNA-directed DNA polymerase</keyword>
<dbReference type="SUPFAM" id="SSF53098">
    <property type="entry name" value="Ribonuclease H-like"/>
    <property type="match status" value="1"/>
</dbReference>
<dbReference type="InterPro" id="IPR036397">
    <property type="entry name" value="RNaseH_sf"/>
</dbReference>
<evidence type="ECO:0000313" key="9">
    <source>
        <dbReference type="EMBL" id="PKU48677.1"/>
    </source>
</evidence>
<dbReference type="AlphaFoldDB" id="A0A2I0URK6"/>
<dbReference type="Pfam" id="PF00075">
    <property type="entry name" value="RNase_H"/>
    <property type="match status" value="1"/>
</dbReference>
<keyword evidence="2" id="KW-0548">Nucleotidyltransferase</keyword>
<proteinExistence type="predicted"/>
<name>A0A2I0URK6_LIMLA</name>
<dbReference type="EMBL" id="KZ505648">
    <property type="protein sequence ID" value="PKU48677.1"/>
    <property type="molecule type" value="Genomic_DNA"/>
</dbReference>
<evidence type="ECO:0000259" key="8">
    <source>
        <dbReference type="PROSITE" id="PS50879"/>
    </source>
</evidence>
<reference evidence="10" key="2">
    <citation type="submission" date="2017-12" db="EMBL/GenBank/DDBJ databases">
        <title>Genome sequence of the Bar-tailed Godwit (Limosa lapponica baueri).</title>
        <authorList>
            <person name="Lima N.C.B."/>
            <person name="Parody-Merino A.M."/>
            <person name="Battley P.F."/>
            <person name="Fidler A.E."/>
            <person name="Prosdocimi F."/>
        </authorList>
    </citation>
    <scope>NUCLEOTIDE SEQUENCE [LARGE SCALE GENOMIC DNA]</scope>
</reference>
<accession>A0A2I0URK6</accession>
<feature type="compositionally biased region" description="Basic and acidic residues" evidence="7">
    <location>
        <begin position="148"/>
        <end position="160"/>
    </location>
</feature>
<evidence type="ECO:0000313" key="10">
    <source>
        <dbReference type="Proteomes" id="UP000233556"/>
    </source>
</evidence>
<keyword evidence="3" id="KW-0540">Nuclease</keyword>
<dbReference type="InterPro" id="IPR012337">
    <property type="entry name" value="RNaseH-like_sf"/>
</dbReference>
<evidence type="ECO:0000256" key="1">
    <source>
        <dbReference type="ARBA" id="ARBA00022679"/>
    </source>
</evidence>
<dbReference type="InterPro" id="IPR002156">
    <property type="entry name" value="RNaseH_domain"/>
</dbReference>
<organism evidence="9 10">
    <name type="scientific">Limosa lapponica baueri</name>
    <dbReference type="NCBI Taxonomy" id="1758121"/>
    <lineage>
        <taxon>Eukaryota</taxon>
        <taxon>Metazoa</taxon>
        <taxon>Chordata</taxon>
        <taxon>Craniata</taxon>
        <taxon>Vertebrata</taxon>
        <taxon>Euteleostomi</taxon>
        <taxon>Archelosauria</taxon>
        <taxon>Archosauria</taxon>
        <taxon>Dinosauria</taxon>
        <taxon>Saurischia</taxon>
        <taxon>Theropoda</taxon>
        <taxon>Coelurosauria</taxon>
        <taxon>Aves</taxon>
        <taxon>Neognathae</taxon>
        <taxon>Neoaves</taxon>
        <taxon>Charadriiformes</taxon>
        <taxon>Scolopacidae</taxon>
        <taxon>Limosa</taxon>
    </lineage>
</organism>
<keyword evidence="1" id="KW-0808">Transferase</keyword>
<gene>
    <name evidence="9" type="ORF">llap_1001</name>
</gene>
<feature type="region of interest" description="Disordered" evidence="7">
    <location>
        <begin position="148"/>
        <end position="177"/>
    </location>
</feature>
<dbReference type="PROSITE" id="PS50879">
    <property type="entry name" value="RNASE_H_1"/>
    <property type="match status" value="1"/>
</dbReference>
<keyword evidence="4" id="KW-0255">Endonuclease</keyword>
<evidence type="ECO:0000256" key="2">
    <source>
        <dbReference type="ARBA" id="ARBA00022695"/>
    </source>
</evidence>
<dbReference type="OrthoDB" id="9428028at2759"/>
<dbReference type="PANTHER" id="PTHR41694">
    <property type="entry name" value="ENDOGENOUS RETROVIRUS GROUP K MEMBER POL PROTEIN"/>
    <property type="match status" value="1"/>
</dbReference>
<protein>
    <submittedName>
        <fullName evidence="9">Protein nynrin-like</fullName>
    </submittedName>
</protein>
<dbReference type="PANTHER" id="PTHR41694:SF3">
    <property type="entry name" value="RNA-DIRECTED DNA POLYMERASE-RELATED"/>
    <property type="match status" value="1"/>
</dbReference>
<keyword evidence="5" id="KW-0378">Hydrolase</keyword>
<evidence type="ECO:0000256" key="6">
    <source>
        <dbReference type="ARBA" id="ARBA00022918"/>
    </source>
</evidence>
<evidence type="ECO:0000256" key="7">
    <source>
        <dbReference type="SAM" id="MobiDB-lite"/>
    </source>
</evidence>
<keyword evidence="10" id="KW-1185">Reference proteome</keyword>
<dbReference type="GO" id="GO:0035613">
    <property type="term" value="F:RNA stem-loop binding"/>
    <property type="evidence" value="ECO:0007669"/>
    <property type="project" value="TreeGrafter"/>
</dbReference>
<sequence>MQQVPLFESGLSLSEAKESGYVVWFVGGSNYHEKTMTYTGYAAINQGTGEVVKGKCLPHSIQAAELVAVMVALENTPADQPVAIFSDSGWVVRVVLEWLPLWRERDMQSADGNPVTYAKKLLYLVRLAERRAHPAQIIKVKAHKKGTEEAKWNKEADTKAKQGARPQHLGVSKGQGV</sequence>
<dbReference type="GO" id="GO:0004523">
    <property type="term" value="F:RNA-DNA hybrid ribonuclease activity"/>
    <property type="evidence" value="ECO:0007669"/>
    <property type="project" value="InterPro"/>
</dbReference>
<dbReference type="Proteomes" id="UP000233556">
    <property type="component" value="Unassembled WGS sequence"/>
</dbReference>
<evidence type="ECO:0000256" key="3">
    <source>
        <dbReference type="ARBA" id="ARBA00022722"/>
    </source>
</evidence>
<evidence type="ECO:0000256" key="5">
    <source>
        <dbReference type="ARBA" id="ARBA00022801"/>
    </source>
</evidence>
<dbReference type="GO" id="GO:0003964">
    <property type="term" value="F:RNA-directed DNA polymerase activity"/>
    <property type="evidence" value="ECO:0007669"/>
    <property type="project" value="UniProtKB-KW"/>
</dbReference>
<feature type="domain" description="RNase H type-1" evidence="8">
    <location>
        <begin position="18"/>
        <end position="165"/>
    </location>
</feature>
<dbReference type="Gene3D" id="3.30.420.10">
    <property type="entry name" value="Ribonuclease H-like superfamily/Ribonuclease H"/>
    <property type="match status" value="1"/>
</dbReference>